<accession>A0A644WR72</accession>
<organism evidence="1">
    <name type="scientific">bioreactor metagenome</name>
    <dbReference type="NCBI Taxonomy" id="1076179"/>
    <lineage>
        <taxon>unclassified sequences</taxon>
        <taxon>metagenomes</taxon>
        <taxon>ecological metagenomes</taxon>
    </lineage>
</organism>
<gene>
    <name evidence="1" type="ORF">SDC9_51053</name>
</gene>
<dbReference type="AlphaFoldDB" id="A0A644WR72"/>
<proteinExistence type="predicted"/>
<name>A0A644WR72_9ZZZZ</name>
<sequence length="379" mass="45329">MNFSYEELYSMYGQYDTFISIVFHRGSESFHKFGSTLMGVIKYTLEERTELENILKKDEIPRTENVIHFTPSELEKLSLEQIEFLDKTGFLCSDIFEVSSVNLPRKNRFIDKKKKEIPNTINIEIDAKDWQDINMITFGFLNSRYIKGNPLSPNEMNQYLGLREYYNKENSISPFKELAYQEDQATLKNEVRFYELKSKFDDLVINEDEMKEFAQQIISKYSYRENLIKVEIRKSAERLNQLSQEFGDQIERLKDICHKYEERVVLFGEKLIFLNFERFLHIYIRHVTETQIGNRFQGKTVFQYKFDDIIRVISLVMDVASNDIQEHFRNFPDKIYRRMGARSIYYDGHYYRVEIEPNGSLITFHPYNNCEEKDADNEE</sequence>
<reference evidence="1" key="1">
    <citation type="submission" date="2019-08" db="EMBL/GenBank/DDBJ databases">
        <authorList>
            <person name="Kucharzyk K."/>
            <person name="Murdoch R.W."/>
            <person name="Higgins S."/>
            <person name="Loffler F."/>
        </authorList>
    </citation>
    <scope>NUCLEOTIDE SEQUENCE</scope>
</reference>
<protein>
    <submittedName>
        <fullName evidence="1">Uncharacterized protein</fullName>
    </submittedName>
</protein>
<evidence type="ECO:0000313" key="1">
    <source>
        <dbReference type="EMBL" id="MPM04773.1"/>
    </source>
</evidence>
<comment type="caution">
    <text evidence="1">The sequence shown here is derived from an EMBL/GenBank/DDBJ whole genome shotgun (WGS) entry which is preliminary data.</text>
</comment>
<dbReference type="EMBL" id="VSSQ01001070">
    <property type="protein sequence ID" value="MPM04773.1"/>
    <property type="molecule type" value="Genomic_DNA"/>
</dbReference>